<reference evidence="1 3" key="1">
    <citation type="journal article" date="2010" name="BMC Genomics">
        <title>Combination of measures distinguishes pre-miRNAs from other stem-loops in the genome of the newly sequenced Anopheles darlingi.</title>
        <authorList>
            <person name="Mendes N.D."/>
            <person name="Freitas A.T."/>
            <person name="Vasconcelos A.T."/>
            <person name="Sagot M.F."/>
        </authorList>
    </citation>
    <scope>NUCLEOTIDE SEQUENCE</scope>
</reference>
<dbReference type="EMBL" id="ADMH02000834">
    <property type="protein sequence ID" value="ETN64920.1"/>
    <property type="molecule type" value="Genomic_DNA"/>
</dbReference>
<dbReference type="EnsemblMetazoa" id="ADAC003324-RA">
    <property type="protein sequence ID" value="ADAC003324-PA"/>
    <property type="gene ID" value="ADAC003324"/>
</dbReference>
<dbReference type="HOGENOM" id="CLU_1742079_0_0_1"/>
<dbReference type="AlphaFoldDB" id="W5JPX8"/>
<evidence type="ECO:0000313" key="1">
    <source>
        <dbReference type="EMBL" id="ETN64920.1"/>
    </source>
</evidence>
<accession>W5JPX8</accession>
<reference evidence="1" key="3">
    <citation type="journal article" date="2013" name="Nucleic Acids Res.">
        <title>The genome of Anopheles darlingi, the main neotropical malaria vector.</title>
        <authorList>
            <person name="Marinotti O."/>
            <person name="Cerqueira G.C."/>
            <person name="de Almeida L.G."/>
            <person name="Ferro M.I."/>
            <person name="Loreto E.L."/>
            <person name="Zaha A."/>
            <person name="Teixeira S.M."/>
            <person name="Wespiser A.R."/>
            <person name="Almeida E Silva A."/>
            <person name="Schlindwein A.D."/>
            <person name="Pacheco A.C."/>
            <person name="Silva A.L."/>
            <person name="Graveley B.R."/>
            <person name="Walenz B.P."/>
            <person name="Lima Bde A."/>
            <person name="Ribeiro C.A."/>
            <person name="Nunes-Silva C.G."/>
            <person name="de Carvalho C.R."/>
            <person name="Soares C.M."/>
            <person name="de Menezes C.B."/>
            <person name="Matiolli C."/>
            <person name="Caffrey D."/>
            <person name="Araujo D.A."/>
            <person name="de Oliveira D.M."/>
            <person name="Golenbock D."/>
            <person name="Grisard E.C."/>
            <person name="Fantinatti-Garboggini F."/>
            <person name="de Carvalho F.M."/>
            <person name="Barcellos F.G."/>
            <person name="Prosdocimi F."/>
            <person name="May G."/>
            <person name="Azevedo Junior G.M."/>
            <person name="Guimaraes G.M."/>
            <person name="Goldman G.H."/>
            <person name="Padilha I.Q."/>
            <person name="Batista Jda S."/>
            <person name="Ferro J.A."/>
            <person name="Ribeiro J.M."/>
            <person name="Fietto J.L."/>
            <person name="Dabbas K.M."/>
            <person name="Cerdeira L."/>
            <person name="Agnez-Lima L.F."/>
            <person name="Brocchi M."/>
            <person name="de Carvalho M.O."/>
            <person name="Teixeira Mde M."/>
            <person name="Diniz Maia Mde M."/>
            <person name="Goldman M.H."/>
            <person name="Cruz Schneider M.P."/>
            <person name="Felipe M.S."/>
            <person name="Hungria M."/>
            <person name="Nicolas M.F."/>
            <person name="Pereira M."/>
            <person name="Montes M.A."/>
            <person name="Cantao M.E."/>
            <person name="Vincentz M."/>
            <person name="Rafael M.S."/>
            <person name="Silverman N."/>
            <person name="Stoco P.H."/>
            <person name="Souza R.C."/>
            <person name="Vicentini R."/>
            <person name="Gazzinelli R.T."/>
            <person name="Neves Rde O."/>
            <person name="Silva R."/>
            <person name="Astolfi-Filho S."/>
            <person name="Maciel T.E."/>
            <person name="Urmenyi T.P."/>
            <person name="Tadei W.P."/>
            <person name="Camargo E.P."/>
            <person name="de Vasconcelos A.T."/>
        </authorList>
    </citation>
    <scope>NUCLEOTIDE SEQUENCE</scope>
</reference>
<evidence type="ECO:0000313" key="3">
    <source>
        <dbReference type="Proteomes" id="UP000000673"/>
    </source>
</evidence>
<dbReference type="VEuPathDB" id="VectorBase:ADAC003324"/>
<protein>
    <submittedName>
        <fullName evidence="1 2">Uncharacterized protein</fullName>
    </submittedName>
</protein>
<dbReference type="Proteomes" id="UP000000673">
    <property type="component" value="Unassembled WGS sequence"/>
</dbReference>
<organism evidence="1">
    <name type="scientific">Anopheles darlingi</name>
    <name type="common">Mosquito</name>
    <dbReference type="NCBI Taxonomy" id="43151"/>
    <lineage>
        <taxon>Eukaryota</taxon>
        <taxon>Metazoa</taxon>
        <taxon>Ecdysozoa</taxon>
        <taxon>Arthropoda</taxon>
        <taxon>Hexapoda</taxon>
        <taxon>Insecta</taxon>
        <taxon>Pterygota</taxon>
        <taxon>Neoptera</taxon>
        <taxon>Endopterygota</taxon>
        <taxon>Diptera</taxon>
        <taxon>Nematocera</taxon>
        <taxon>Culicoidea</taxon>
        <taxon>Culicidae</taxon>
        <taxon>Anophelinae</taxon>
        <taxon>Anopheles</taxon>
    </lineage>
</organism>
<dbReference type="VEuPathDB" id="VectorBase:ADAR2_007743"/>
<reference evidence="2" key="4">
    <citation type="submission" date="2015-06" db="UniProtKB">
        <authorList>
            <consortium name="EnsemblMetazoa"/>
        </authorList>
    </citation>
    <scope>IDENTIFICATION</scope>
</reference>
<proteinExistence type="predicted"/>
<name>W5JPX8_ANODA</name>
<evidence type="ECO:0000313" key="2">
    <source>
        <dbReference type="EnsemblMetazoa" id="ADAC003324-PA"/>
    </source>
</evidence>
<reference evidence="1" key="2">
    <citation type="submission" date="2010-05" db="EMBL/GenBank/DDBJ databases">
        <authorList>
            <person name="Almeida L.G."/>
            <person name="Nicolas M.F."/>
            <person name="Souza R.C."/>
            <person name="Vasconcelos A.T.R."/>
        </authorList>
    </citation>
    <scope>NUCLEOTIDE SEQUENCE</scope>
</reference>
<keyword evidence="3" id="KW-1185">Reference proteome</keyword>
<gene>
    <name evidence="1" type="ORF">AND_003324</name>
</gene>
<sequence>MSVADNFTDFMSGTSFVFRMAVDEYNSERNWTGLLDRYWLIVEELIAGGGGGGVNLKCRYFADALERAPNEVPQVQVFVSALTFRHVRPNADADAVLAQLSGAGMRTRMAGILVPVRFVGRQNEALLGGGEQERAAHPLPFLEWFVLRLV</sequence>